<feature type="compositionally biased region" description="Low complexity" evidence="1">
    <location>
        <begin position="145"/>
        <end position="165"/>
    </location>
</feature>
<accession>A0A1C7MN52</accession>
<organism evidence="2 3">
    <name type="scientific">Grifola frondosa</name>
    <name type="common">Maitake</name>
    <name type="synonym">Polyporus frondosus</name>
    <dbReference type="NCBI Taxonomy" id="5627"/>
    <lineage>
        <taxon>Eukaryota</taxon>
        <taxon>Fungi</taxon>
        <taxon>Dikarya</taxon>
        <taxon>Basidiomycota</taxon>
        <taxon>Agaricomycotina</taxon>
        <taxon>Agaricomycetes</taxon>
        <taxon>Polyporales</taxon>
        <taxon>Grifolaceae</taxon>
        <taxon>Grifola</taxon>
    </lineage>
</organism>
<sequence length="192" mass="19846">MVSPAPTASDNPPPLSYADRAKKAQNIRQKSQLASQRSPSQGTSAAPLTISASTVPGTSSVPSGSLAASTVSKPSSPSANTDVASTFPLPSASTPSSPHPLVDTNGSKVNGDVNHSDSVSSVPLATKPSPASPMNVWNIRKEQMAQARARQAPSSSLPSSQKPLQNQNTAFPSPSSSHPRMSQRPYLPTLRV</sequence>
<feature type="compositionally biased region" description="Polar residues" evidence="1">
    <location>
        <begin position="166"/>
        <end position="180"/>
    </location>
</feature>
<dbReference type="EMBL" id="LUGG01000002">
    <property type="protein sequence ID" value="OBZ78302.1"/>
    <property type="molecule type" value="Genomic_DNA"/>
</dbReference>
<dbReference type="Proteomes" id="UP000092993">
    <property type="component" value="Unassembled WGS sequence"/>
</dbReference>
<reference evidence="2 3" key="1">
    <citation type="submission" date="2016-03" db="EMBL/GenBank/DDBJ databases">
        <title>Whole genome sequencing of Grifola frondosa 9006-11.</title>
        <authorList>
            <person name="Min B."/>
            <person name="Park H."/>
            <person name="Kim J.-G."/>
            <person name="Cho H."/>
            <person name="Oh Y.-L."/>
            <person name="Kong W.-S."/>
            <person name="Choi I.-G."/>
        </authorList>
    </citation>
    <scope>NUCLEOTIDE SEQUENCE [LARGE SCALE GENOMIC DNA]</scope>
    <source>
        <strain evidence="2 3">9006-11</strain>
    </source>
</reference>
<comment type="caution">
    <text evidence="2">The sequence shown here is derived from an EMBL/GenBank/DDBJ whole genome shotgun (WGS) entry which is preliminary data.</text>
</comment>
<dbReference type="AlphaFoldDB" id="A0A1C7MN52"/>
<feature type="compositionally biased region" description="Polar residues" evidence="1">
    <location>
        <begin position="1"/>
        <end position="10"/>
    </location>
</feature>
<gene>
    <name evidence="2" type="ORF">A0H81_02446</name>
</gene>
<feature type="region of interest" description="Disordered" evidence="1">
    <location>
        <begin position="1"/>
        <end position="192"/>
    </location>
</feature>
<dbReference type="STRING" id="5627.A0A1C7MN52"/>
<evidence type="ECO:0000313" key="3">
    <source>
        <dbReference type="Proteomes" id="UP000092993"/>
    </source>
</evidence>
<evidence type="ECO:0000256" key="1">
    <source>
        <dbReference type="SAM" id="MobiDB-lite"/>
    </source>
</evidence>
<keyword evidence="3" id="KW-1185">Reference proteome</keyword>
<feature type="compositionally biased region" description="Polar residues" evidence="1">
    <location>
        <begin position="26"/>
        <end position="84"/>
    </location>
</feature>
<evidence type="ECO:0000313" key="2">
    <source>
        <dbReference type="EMBL" id="OBZ78302.1"/>
    </source>
</evidence>
<proteinExistence type="predicted"/>
<name>A0A1C7MN52_GRIFR</name>
<protein>
    <submittedName>
        <fullName evidence="2">Uncharacterized protein</fullName>
    </submittedName>
</protein>